<proteinExistence type="predicted"/>
<comment type="caution">
    <text evidence="1">The sequence shown here is derived from an EMBL/GenBank/DDBJ whole genome shotgun (WGS) entry which is preliminary data.</text>
</comment>
<dbReference type="AlphaFoldDB" id="A0A4Q7MTJ6"/>
<reference evidence="1 2" key="1">
    <citation type="submission" date="2019-02" db="EMBL/GenBank/DDBJ databases">
        <title>Genomic Encyclopedia of Type Strains, Phase IV (KMG-IV): sequencing the most valuable type-strain genomes for metagenomic binning, comparative biology and taxonomic classification.</title>
        <authorList>
            <person name="Goeker M."/>
        </authorList>
    </citation>
    <scope>NUCLEOTIDE SEQUENCE [LARGE SCALE GENOMIC DNA]</scope>
    <source>
        <strain evidence="1 2">DSM 18116</strain>
    </source>
</reference>
<gene>
    <name evidence="1" type="ORF">EV199_4098</name>
</gene>
<accession>A0A4Q7MTJ6</accession>
<keyword evidence="2" id="KW-1185">Reference proteome</keyword>
<dbReference type="RefSeq" id="WP_130542625.1">
    <property type="nucleotide sequence ID" value="NZ_CP042431.1"/>
</dbReference>
<sequence>MRHHPPVPGSGKLSSALPAGKKPVIVSPILGDSLEAIELYHREKAQVLEKSLQQLNLLENAKEIAFICREVMVIREKISAILKRKFKA</sequence>
<name>A0A4Q7MTJ6_9BACT</name>
<protein>
    <submittedName>
        <fullName evidence="1">Uncharacterized protein</fullName>
    </submittedName>
</protein>
<evidence type="ECO:0000313" key="2">
    <source>
        <dbReference type="Proteomes" id="UP000293874"/>
    </source>
</evidence>
<dbReference type="Proteomes" id="UP000293874">
    <property type="component" value="Unassembled WGS sequence"/>
</dbReference>
<dbReference type="OrthoDB" id="677040at2"/>
<evidence type="ECO:0000313" key="1">
    <source>
        <dbReference type="EMBL" id="RZS72182.1"/>
    </source>
</evidence>
<organism evidence="1 2">
    <name type="scientific">Pseudobacter ginsenosidimutans</name>
    <dbReference type="NCBI Taxonomy" id="661488"/>
    <lineage>
        <taxon>Bacteria</taxon>
        <taxon>Pseudomonadati</taxon>
        <taxon>Bacteroidota</taxon>
        <taxon>Chitinophagia</taxon>
        <taxon>Chitinophagales</taxon>
        <taxon>Chitinophagaceae</taxon>
        <taxon>Pseudobacter</taxon>
    </lineage>
</organism>
<dbReference type="EMBL" id="SGXA01000002">
    <property type="protein sequence ID" value="RZS72182.1"/>
    <property type="molecule type" value="Genomic_DNA"/>
</dbReference>